<protein>
    <submittedName>
        <fullName evidence="10">40S ribosomal protein S4</fullName>
    </submittedName>
</protein>
<keyword evidence="10" id="KW-0687">Ribonucleoprotein</keyword>
<feature type="compositionally biased region" description="Basic and acidic residues" evidence="8">
    <location>
        <begin position="1349"/>
        <end position="1359"/>
    </location>
</feature>
<feature type="region of interest" description="Disordered" evidence="8">
    <location>
        <begin position="1342"/>
        <end position="1426"/>
    </location>
</feature>
<evidence type="ECO:0000256" key="5">
    <source>
        <dbReference type="ARBA" id="ARBA00023054"/>
    </source>
</evidence>
<gene>
    <name evidence="10" type="primary">RPS4_2</name>
    <name evidence="10" type="ORF">ATC70_001993</name>
</gene>
<accession>A0AAN7DBS6</accession>
<evidence type="ECO:0000313" key="10">
    <source>
        <dbReference type="EMBL" id="KAK4514398.1"/>
    </source>
</evidence>
<reference evidence="10 11" key="1">
    <citation type="submission" date="2022-11" db="EMBL/GenBank/DDBJ databases">
        <title>Mucor velutinosus strain NIH1002 WGS.</title>
        <authorList>
            <person name="Subramanian P."/>
            <person name="Mullikin J.C."/>
            <person name="Segre J.A."/>
            <person name="Zelazny A.M."/>
        </authorList>
    </citation>
    <scope>NUCLEOTIDE SEQUENCE [LARGE SCALE GENOMIC DNA]</scope>
    <source>
        <strain evidence="10 11">NIH1002</strain>
    </source>
</reference>
<dbReference type="InterPro" id="IPR036961">
    <property type="entry name" value="Kinesin_motor_dom_sf"/>
</dbReference>
<keyword evidence="5 7" id="KW-0175">Coiled coil</keyword>
<dbReference type="PRINTS" id="PR00380">
    <property type="entry name" value="KINESINHEAVY"/>
</dbReference>
<dbReference type="GO" id="GO:0008017">
    <property type="term" value="F:microtubule binding"/>
    <property type="evidence" value="ECO:0007669"/>
    <property type="project" value="InterPro"/>
</dbReference>
<keyword evidence="10" id="KW-0689">Ribosomal protein</keyword>
<feature type="domain" description="Kinesin motor" evidence="9">
    <location>
        <begin position="1"/>
        <end position="269"/>
    </location>
</feature>
<dbReference type="GO" id="GO:0005524">
    <property type="term" value="F:ATP binding"/>
    <property type="evidence" value="ECO:0007669"/>
    <property type="project" value="UniProtKB-KW"/>
</dbReference>
<dbReference type="GO" id="GO:0005737">
    <property type="term" value="C:cytoplasm"/>
    <property type="evidence" value="ECO:0007669"/>
    <property type="project" value="UniProtKB-SubCell"/>
</dbReference>
<feature type="region of interest" description="Disordered" evidence="8">
    <location>
        <begin position="307"/>
        <end position="328"/>
    </location>
</feature>
<evidence type="ECO:0000256" key="6">
    <source>
        <dbReference type="PROSITE-ProRule" id="PRU00283"/>
    </source>
</evidence>
<keyword evidence="4" id="KW-0067">ATP-binding</keyword>
<dbReference type="PROSITE" id="PS00411">
    <property type="entry name" value="KINESIN_MOTOR_1"/>
    <property type="match status" value="1"/>
</dbReference>
<feature type="region of interest" description="Disordered" evidence="8">
    <location>
        <begin position="728"/>
        <end position="752"/>
    </location>
</feature>
<dbReference type="InterPro" id="IPR001752">
    <property type="entry name" value="Kinesin_motor_dom"/>
</dbReference>
<dbReference type="Pfam" id="PF00225">
    <property type="entry name" value="Kinesin"/>
    <property type="match status" value="1"/>
</dbReference>
<dbReference type="GO" id="GO:0051231">
    <property type="term" value="P:spindle elongation"/>
    <property type="evidence" value="ECO:0007669"/>
    <property type="project" value="TreeGrafter"/>
</dbReference>
<dbReference type="EMBL" id="JASEJX010000015">
    <property type="protein sequence ID" value="KAK4514398.1"/>
    <property type="molecule type" value="Genomic_DNA"/>
</dbReference>
<comment type="similarity">
    <text evidence="6">Belongs to the TRAFAC class myosin-kinesin ATPase superfamily. Kinesin family.</text>
</comment>
<proteinExistence type="inferred from homology"/>
<evidence type="ECO:0000256" key="3">
    <source>
        <dbReference type="ARBA" id="ARBA00022741"/>
    </source>
</evidence>
<keyword evidence="11" id="KW-1185">Reference proteome</keyword>
<dbReference type="PANTHER" id="PTHR47969:SF15">
    <property type="entry name" value="CHROMOSOME-ASSOCIATED KINESIN KIF4A-RELATED"/>
    <property type="match status" value="1"/>
</dbReference>
<sequence length="1531" mass="174041">MGTSLDNSVSAENEGIVPRCIIELFQILKAREAQDQDYKYEVYVSFLELYNEEFIDLLNNPQQQSKRRLTSSQQSLNAPANNNPNEVSIREDIAGNIYWSGVKEELCYSPEELLGFLAQGSLGRTTGSTEMNSVSSRSHAIFSVILKQQKPEDDQDGKRVTRSLTSKFHFVDLAGSERLKRTHAQGDRAKEGIAINSGLLALGNVISALGDETRRATHIPYRDSKLTRLLQDSLGGNSQTLMLACVSPADTNFMETLNTLKYANRARNIKNRVTVNQDFAGSSMEVNQLKALVSRLRMEIASLRAADSSHSATTASHDTTSSISHSNEATRLREKINEMSSRMMQVTSERDTLLMERELGEFMQNESMEDDDLLESVVGATRKIKIHPVIEKYMSTIQELTAQLDDTKDKLRHVESHNLQLQKTSSMLQRFSTSQQQGKKKNHRSSGRLSANNSSTTNGYAARITAKVTARRPILTKSTSTGSRNADRQKKHVRIRQPRYQANDDEFEEDEGYVNDLQEDDVRHEEVKESIAKVRADIRKSLQVLELVKPLDDTTNSWEEELKVFEAEEKRLHDCKEMQRTSSDEGRFSLTPSPTDKYVHEIETLAVPTWENDEHNARGPLAAEISEELEDDIISIKSNTTAATSEYQSKYNSQLSRMLHQIQSDIKVKEELVSHLEKSETEFTFMRKKFDEKISMLQSQLADTQKEKDMALMRTKSGLAIRSDIVNHQMQQQQQQQQQQQHPQQPSKTSDKDIRQAYETKMKNLMTEIQELRRKYAHATTTMQSTRNQNESLLRSLKVNVETLKVEKKRLVHRMKLEADRVRDQISKQERRIQQLQRQHAKSNQAKRRLEREHEQQKSTLKKRNEEMLISATQLKQLTAIMKKAVREGGILDEKMLSKVTPIMGGSFAVIARGGGHGFPRRLVKKKSSLPLDVRVSRKKELLDKALYQYIQGKQAVVEMEQLLIRRERLVEEKLELEEERDQVYRVEKEHQETTGQPMDTIAIELMDERVDLISAEISYLSARIRTLQSEAAEEAMLAEESGAHVIKHTSPRPPKHVTFADEIITEPVANDDWADVDTFEDQFTVPANAAPEMAYDITSKLIKSFESDECKLIIENLVDDIMDLRMSECNRQLTVQNLEKTVIDLRRALIVMKRTAISSTAENERRIRHLKTSDSSVIDMLMMSTDDDMDDTHSLDEYMNNGNTIFDKIYEDGVRGLIKEAPIMSQSPASDTMYSSPEQQQQVSLPNSPVASPPYISNAYPSSAIMAANVGSSNKPPLPVQMMESISKNTILPRESTPSPDRFYNMIQKRLSWQARVSGGETLTEEDELLRAAAAVAEAATTAASPPDFEHYVTDHESSTSSIRSSHLRRSSIQSDMSSLSSWNQKSMNRTSSTSNINITGSSQNSNRRPQRSMPLPPPPPMSPLLSHIPPHQQHQQMDDHQSPLFTTSCQQQRFMRRPLPPLMPSVSTFERPTTPSVFDRLAHTPTRASRAKINYRHSSSSVDELRKRWELDQQLHQQRSASVMSGNYV</sequence>
<dbReference type="GO" id="GO:0005875">
    <property type="term" value="C:microtubule associated complex"/>
    <property type="evidence" value="ECO:0007669"/>
    <property type="project" value="TreeGrafter"/>
</dbReference>
<dbReference type="Gene3D" id="3.40.850.10">
    <property type="entry name" value="Kinesin motor domain"/>
    <property type="match status" value="1"/>
</dbReference>
<feature type="compositionally biased region" description="Polar residues" evidence="8">
    <location>
        <begin position="423"/>
        <end position="437"/>
    </location>
</feature>
<dbReference type="PANTHER" id="PTHR47969">
    <property type="entry name" value="CHROMOSOME-ASSOCIATED KINESIN KIF4A-RELATED"/>
    <property type="match status" value="1"/>
</dbReference>
<dbReference type="GeneID" id="89945695"/>
<dbReference type="Proteomes" id="UP001304243">
    <property type="component" value="Unassembled WGS sequence"/>
</dbReference>
<comment type="caution">
    <text evidence="10">The sequence shown here is derived from an EMBL/GenBank/DDBJ whole genome shotgun (WGS) entry which is preliminary data.</text>
</comment>
<feature type="compositionally biased region" description="Polar residues" evidence="8">
    <location>
        <begin position="65"/>
        <end position="86"/>
    </location>
</feature>
<feature type="coiled-coil region" evidence="7">
    <location>
        <begin position="960"/>
        <end position="990"/>
    </location>
</feature>
<dbReference type="SUPFAM" id="SSF52540">
    <property type="entry name" value="P-loop containing nucleoside triphosphate hydrolases"/>
    <property type="match status" value="1"/>
</dbReference>
<dbReference type="InterPro" id="IPR027417">
    <property type="entry name" value="P-loop_NTPase"/>
</dbReference>
<dbReference type="GO" id="GO:0007052">
    <property type="term" value="P:mitotic spindle organization"/>
    <property type="evidence" value="ECO:0007669"/>
    <property type="project" value="TreeGrafter"/>
</dbReference>
<comment type="subcellular location">
    <subcellularLocation>
        <location evidence="1">Cytoplasm</location>
    </subcellularLocation>
</comment>
<feature type="region of interest" description="Disordered" evidence="8">
    <location>
        <begin position="423"/>
        <end position="494"/>
    </location>
</feature>
<feature type="coiled-coil region" evidence="7">
    <location>
        <begin position="390"/>
        <end position="417"/>
    </location>
</feature>
<keyword evidence="3" id="KW-0547">Nucleotide-binding</keyword>
<evidence type="ECO:0000256" key="8">
    <source>
        <dbReference type="SAM" id="MobiDB-lite"/>
    </source>
</evidence>
<feature type="compositionally biased region" description="Polar residues" evidence="8">
    <location>
        <begin position="447"/>
        <end position="459"/>
    </location>
</feature>
<feature type="compositionally biased region" description="Low complexity" evidence="8">
    <location>
        <begin position="728"/>
        <end position="746"/>
    </location>
</feature>
<dbReference type="GO" id="GO:0003777">
    <property type="term" value="F:microtubule motor activity"/>
    <property type="evidence" value="ECO:0007669"/>
    <property type="project" value="InterPro"/>
</dbReference>
<evidence type="ECO:0000256" key="4">
    <source>
        <dbReference type="ARBA" id="ARBA00022840"/>
    </source>
</evidence>
<feature type="compositionally biased region" description="Basic and acidic residues" evidence="8">
    <location>
        <begin position="848"/>
        <end position="865"/>
    </location>
</feature>
<dbReference type="SMART" id="SM00129">
    <property type="entry name" value="KISc"/>
    <property type="match status" value="1"/>
</dbReference>
<evidence type="ECO:0000313" key="11">
    <source>
        <dbReference type="Proteomes" id="UP001304243"/>
    </source>
</evidence>
<feature type="compositionally biased region" description="Low complexity" evidence="8">
    <location>
        <begin position="307"/>
        <end position="326"/>
    </location>
</feature>
<organism evidence="10 11">
    <name type="scientific">Mucor velutinosus</name>
    <dbReference type="NCBI Taxonomy" id="708070"/>
    <lineage>
        <taxon>Eukaryota</taxon>
        <taxon>Fungi</taxon>
        <taxon>Fungi incertae sedis</taxon>
        <taxon>Mucoromycota</taxon>
        <taxon>Mucoromycotina</taxon>
        <taxon>Mucoromycetes</taxon>
        <taxon>Mucorales</taxon>
        <taxon>Mucorineae</taxon>
        <taxon>Mucoraceae</taxon>
        <taxon>Mucor</taxon>
    </lineage>
</organism>
<dbReference type="RefSeq" id="XP_064681064.1">
    <property type="nucleotide sequence ID" value="XM_064821378.1"/>
</dbReference>
<comment type="caution">
    <text evidence="6">Lacks conserved residue(s) required for the propagation of feature annotation.</text>
</comment>
<dbReference type="GO" id="GO:0005840">
    <property type="term" value="C:ribosome"/>
    <property type="evidence" value="ECO:0007669"/>
    <property type="project" value="UniProtKB-KW"/>
</dbReference>
<keyword evidence="2" id="KW-0963">Cytoplasm</keyword>
<name>A0AAN7DBS6_9FUNG</name>
<evidence type="ECO:0000259" key="9">
    <source>
        <dbReference type="PROSITE" id="PS50067"/>
    </source>
</evidence>
<feature type="compositionally biased region" description="Low complexity" evidence="8">
    <location>
        <begin position="1360"/>
        <end position="1415"/>
    </location>
</feature>
<dbReference type="InterPro" id="IPR027640">
    <property type="entry name" value="Kinesin-like_fam"/>
</dbReference>
<evidence type="ECO:0000256" key="2">
    <source>
        <dbReference type="ARBA" id="ARBA00022490"/>
    </source>
</evidence>
<feature type="region of interest" description="Disordered" evidence="8">
    <location>
        <begin position="65"/>
        <end position="87"/>
    </location>
</feature>
<dbReference type="Pfam" id="PF25764">
    <property type="entry name" value="KIF21A_4th"/>
    <property type="match status" value="1"/>
</dbReference>
<evidence type="ECO:0000256" key="1">
    <source>
        <dbReference type="ARBA" id="ARBA00004496"/>
    </source>
</evidence>
<dbReference type="InterPro" id="IPR019821">
    <property type="entry name" value="Kinesin_motor_CS"/>
</dbReference>
<evidence type="ECO:0000256" key="7">
    <source>
        <dbReference type="SAM" id="Coils"/>
    </source>
</evidence>
<feature type="region of interest" description="Disordered" evidence="8">
    <location>
        <begin position="825"/>
        <end position="865"/>
    </location>
</feature>
<dbReference type="PROSITE" id="PS50067">
    <property type="entry name" value="KINESIN_MOTOR_2"/>
    <property type="match status" value="1"/>
</dbReference>
<dbReference type="GO" id="GO:0007018">
    <property type="term" value="P:microtubule-based movement"/>
    <property type="evidence" value="ECO:0007669"/>
    <property type="project" value="InterPro"/>
</dbReference>
<feature type="region of interest" description="Disordered" evidence="8">
    <location>
        <begin position="1229"/>
        <end position="1250"/>
    </location>
</feature>